<keyword evidence="1" id="KW-0813">Transport</keyword>
<dbReference type="Gene3D" id="1.10.1060.10">
    <property type="entry name" value="Alpha-helical ferredoxin"/>
    <property type="match status" value="1"/>
</dbReference>
<keyword evidence="6" id="KW-0408">Iron</keyword>
<dbReference type="InterPro" id="IPR024569">
    <property type="entry name" value="LutB_C"/>
</dbReference>
<dbReference type="Gene3D" id="3.40.50.10420">
    <property type="entry name" value="NagB/RpiA/CoA transferase-like"/>
    <property type="match status" value="1"/>
</dbReference>
<dbReference type="Pfam" id="PF13183">
    <property type="entry name" value="Fer4_8"/>
    <property type="match status" value="1"/>
</dbReference>
<accession>A0A6L9LC94</accession>
<evidence type="ECO:0000313" key="10">
    <source>
        <dbReference type="Proteomes" id="UP000474175"/>
    </source>
</evidence>
<keyword evidence="2" id="KW-0004">4Fe-4S</keyword>
<dbReference type="Proteomes" id="UP000474175">
    <property type="component" value="Unassembled WGS sequence"/>
</dbReference>
<keyword evidence="4" id="KW-0677">Repeat</keyword>
<keyword evidence="5" id="KW-0249">Electron transport</keyword>
<evidence type="ECO:0000256" key="2">
    <source>
        <dbReference type="ARBA" id="ARBA00022485"/>
    </source>
</evidence>
<feature type="domain" description="4Fe-4S ferredoxin-type" evidence="8">
    <location>
        <begin position="296"/>
        <end position="326"/>
    </location>
</feature>
<evidence type="ECO:0000256" key="4">
    <source>
        <dbReference type="ARBA" id="ARBA00022737"/>
    </source>
</evidence>
<reference evidence="9 10" key="1">
    <citation type="submission" date="2020-02" db="EMBL/GenBank/DDBJ databases">
        <title>Draft genome sequence of two Spirosoma agri KCTC 52727 and Spirosoma terrae KCTC 52035.</title>
        <authorList>
            <person name="Rojas J."/>
            <person name="Ambika Manirajan B."/>
            <person name="Suarez C."/>
            <person name="Ratering S."/>
            <person name="Schnell S."/>
        </authorList>
    </citation>
    <scope>NUCLEOTIDE SEQUENCE [LARGE SCALE GENOMIC DNA]</scope>
    <source>
        <strain evidence="9 10">KCTC 52035</strain>
    </source>
</reference>
<sequence>MKTASPKHATAAETFVRDEENTDWHNETLWFVRSKRDRAAQTIPEWEALREQASQIKNHALSNLDNYLIQLEENARRNGITVHWAANGDEHNQIVYDILRKHNATKIVKSKSMLTEECHLNPFLIKQGIEVIDTDLGERIIQLREEPPSHIVMPAIHLKKKHIGDLFHKHLGTDAGADDPQYLTEAARIHLRQKFLMADVAITGVNFAVAETGGFVVCTNEGNADLGVHLSKVHIACMGIEKVIPKAEHLGVFLRLLARSATGQAITTFSSHFQKPAPGQEMHLVLVDNGRTRQLASPDFRNSLKCIRCAACMNTCPVYRRSGGHSYHSAVAGPIGSILAPNIDMNEYADLPFASTLCGSCSNVCPVKIDIHQQLYKWRQVLGAAGAVEPAKKVGMAGMDALFSRPWLYRFAGRAGRWLMQTFPSLANKPGLNPWAIHRDMPQPPEQSFRDWYAQQNKKTNG</sequence>
<dbReference type="InterPro" id="IPR017896">
    <property type="entry name" value="4Fe4S_Fe-S-bd"/>
</dbReference>
<evidence type="ECO:0000256" key="6">
    <source>
        <dbReference type="ARBA" id="ARBA00023004"/>
    </source>
</evidence>
<dbReference type="InterPro" id="IPR004452">
    <property type="entry name" value="LutB/LldF"/>
</dbReference>
<dbReference type="GO" id="GO:0051539">
    <property type="term" value="F:4 iron, 4 sulfur cluster binding"/>
    <property type="evidence" value="ECO:0007669"/>
    <property type="project" value="UniProtKB-KW"/>
</dbReference>
<evidence type="ECO:0000313" key="9">
    <source>
        <dbReference type="EMBL" id="NDU96982.1"/>
    </source>
</evidence>
<evidence type="ECO:0000259" key="8">
    <source>
        <dbReference type="PROSITE" id="PS51379"/>
    </source>
</evidence>
<protein>
    <submittedName>
        <fullName evidence="9">Lactate utilization protein</fullName>
    </submittedName>
</protein>
<dbReference type="RefSeq" id="WP_163951985.1">
    <property type="nucleotide sequence ID" value="NZ_JAAFZH010000009.1"/>
</dbReference>
<dbReference type="Pfam" id="PF02589">
    <property type="entry name" value="LUD_dom"/>
    <property type="match status" value="1"/>
</dbReference>
<dbReference type="PROSITE" id="PS00198">
    <property type="entry name" value="4FE4S_FER_1"/>
    <property type="match status" value="1"/>
</dbReference>
<dbReference type="Pfam" id="PF11870">
    <property type="entry name" value="LutB_C"/>
    <property type="match status" value="1"/>
</dbReference>
<dbReference type="EMBL" id="JAAFZH010000009">
    <property type="protein sequence ID" value="NDU96982.1"/>
    <property type="molecule type" value="Genomic_DNA"/>
</dbReference>
<dbReference type="PANTHER" id="PTHR47153">
    <property type="entry name" value="LACTATE UTILIZATION PROTEIN B"/>
    <property type="match status" value="1"/>
</dbReference>
<dbReference type="SUPFAM" id="SSF100950">
    <property type="entry name" value="NagB/RpiA/CoA transferase-like"/>
    <property type="match status" value="1"/>
</dbReference>
<comment type="caution">
    <text evidence="9">The sequence shown here is derived from an EMBL/GenBank/DDBJ whole genome shotgun (WGS) entry which is preliminary data.</text>
</comment>
<dbReference type="SUPFAM" id="SSF54862">
    <property type="entry name" value="4Fe-4S ferredoxins"/>
    <property type="match status" value="1"/>
</dbReference>
<dbReference type="InterPro" id="IPR037171">
    <property type="entry name" value="NagB/RpiA_transferase-like"/>
</dbReference>
<name>A0A6L9LC94_9BACT</name>
<evidence type="ECO:0000256" key="3">
    <source>
        <dbReference type="ARBA" id="ARBA00022723"/>
    </source>
</evidence>
<evidence type="ECO:0000256" key="5">
    <source>
        <dbReference type="ARBA" id="ARBA00022982"/>
    </source>
</evidence>
<dbReference type="InterPro" id="IPR003741">
    <property type="entry name" value="LUD_dom"/>
</dbReference>
<organism evidence="9 10">
    <name type="scientific">Spirosoma terrae</name>
    <dbReference type="NCBI Taxonomy" id="1968276"/>
    <lineage>
        <taxon>Bacteria</taxon>
        <taxon>Pseudomonadati</taxon>
        <taxon>Bacteroidota</taxon>
        <taxon>Cytophagia</taxon>
        <taxon>Cytophagales</taxon>
        <taxon>Cytophagaceae</taxon>
        <taxon>Spirosoma</taxon>
    </lineage>
</organism>
<keyword evidence="3" id="KW-0479">Metal-binding</keyword>
<keyword evidence="10" id="KW-1185">Reference proteome</keyword>
<dbReference type="InterPro" id="IPR017900">
    <property type="entry name" value="4Fe4S_Fe_S_CS"/>
</dbReference>
<dbReference type="PROSITE" id="PS51379">
    <property type="entry name" value="4FE4S_FER_2"/>
    <property type="match status" value="1"/>
</dbReference>
<keyword evidence="7" id="KW-0411">Iron-sulfur</keyword>
<dbReference type="GO" id="GO:0046872">
    <property type="term" value="F:metal ion binding"/>
    <property type="evidence" value="ECO:0007669"/>
    <property type="project" value="UniProtKB-KW"/>
</dbReference>
<evidence type="ECO:0000256" key="1">
    <source>
        <dbReference type="ARBA" id="ARBA00022448"/>
    </source>
</evidence>
<gene>
    <name evidence="9" type="ORF">GK108_19005</name>
</gene>
<evidence type="ECO:0000256" key="7">
    <source>
        <dbReference type="ARBA" id="ARBA00023014"/>
    </source>
</evidence>
<proteinExistence type="predicted"/>
<dbReference type="PANTHER" id="PTHR47153:SF2">
    <property type="entry name" value="LACTATE UTILIZATION PROTEIN B"/>
    <property type="match status" value="1"/>
</dbReference>
<dbReference type="AlphaFoldDB" id="A0A6L9LC94"/>
<dbReference type="InterPro" id="IPR009051">
    <property type="entry name" value="Helical_ferredxn"/>
</dbReference>
<dbReference type="InterPro" id="IPR024185">
    <property type="entry name" value="FTHF_cligase-like_sf"/>
</dbReference>
<dbReference type="GO" id="GO:0006089">
    <property type="term" value="P:lactate metabolic process"/>
    <property type="evidence" value="ECO:0007669"/>
    <property type="project" value="InterPro"/>
</dbReference>